<dbReference type="SUPFAM" id="SSF88946">
    <property type="entry name" value="Sigma2 domain of RNA polymerase sigma factors"/>
    <property type="match status" value="1"/>
</dbReference>
<evidence type="ECO:0000313" key="12">
    <source>
        <dbReference type="Proteomes" id="UP001592581"/>
    </source>
</evidence>
<dbReference type="InterPro" id="IPR007627">
    <property type="entry name" value="RNA_pol_sigma70_r2"/>
</dbReference>
<evidence type="ECO:0000259" key="8">
    <source>
        <dbReference type="Pfam" id="PF04542"/>
    </source>
</evidence>
<dbReference type="SUPFAM" id="SSF54427">
    <property type="entry name" value="NTF2-like"/>
    <property type="match status" value="1"/>
</dbReference>
<dbReference type="Gene3D" id="1.10.1740.10">
    <property type="match status" value="1"/>
</dbReference>
<comment type="similarity">
    <text evidence="1 7">Belongs to the sigma-70 factor family. ECF subfamily.</text>
</comment>
<keyword evidence="6 7" id="KW-0804">Transcription</keyword>
<dbReference type="NCBIfam" id="TIGR02960">
    <property type="entry name" value="SigX5"/>
    <property type="match status" value="1"/>
</dbReference>
<dbReference type="Pfam" id="PF08281">
    <property type="entry name" value="Sigma70_r4_2"/>
    <property type="match status" value="1"/>
</dbReference>
<dbReference type="NCBIfam" id="NF006089">
    <property type="entry name" value="PRK08241.1"/>
    <property type="match status" value="1"/>
</dbReference>
<evidence type="ECO:0000256" key="1">
    <source>
        <dbReference type="ARBA" id="ARBA00010641"/>
    </source>
</evidence>
<evidence type="ECO:0000256" key="4">
    <source>
        <dbReference type="ARBA" id="ARBA00023082"/>
    </source>
</evidence>
<dbReference type="EMBL" id="JBEUKS010000017">
    <property type="protein sequence ID" value="MFC1443417.1"/>
    <property type="molecule type" value="Genomic_DNA"/>
</dbReference>
<dbReference type="PANTHER" id="PTHR43133">
    <property type="entry name" value="RNA POLYMERASE ECF-TYPE SIGMA FACTO"/>
    <property type="match status" value="1"/>
</dbReference>
<dbReference type="InterPro" id="IPR036388">
    <property type="entry name" value="WH-like_DNA-bd_sf"/>
</dbReference>
<dbReference type="PROSITE" id="PS01063">
    <property type="entry name" value="SIGMA70_ECF"/>
    <property type="match status" value="1"/>
</dbReference>
<keyword evidence="12" id="KW-1185">Reference proteome</keyword>
<dbReference type="Pfam" id="PF12680">
    <property type="entry name" value="SnoaL_2"/>
    <property type="match status" value="1"/>
</dbReference>
<dbReference type="InterPro" id="IPR013249">
    <property type="entry name" value="RNA_pol_sigma70_r4_t2"/>
</dbReference>
<dbReference type="Proteomes" id="UP001592581">
    <property type="component" value="Unassembled WGS sequence"/>
</dbReference>
<gene>
    <name evidence="11" type="ORF">ABUW04_34775</name>
</gene>
<dbReference type="InterPro" id="IPR032710">
    <property type="entry name" value="NTF2-like_dom_sf"/>
</dbReference>
<evidence type="ECO:0000256" key="3">
    <source>
        <dbReference type="ARBA" id="ARBA00023015"/>
    </source>
</evidence>
<reference evidence="11 12" key="1">
    <citation type="submission" date="2024-06" db="EMBL/GenBank/DDBJ databases">
        <authorList>
            <person name="Lee S.D."/>
        </authorList>
    </citation>
    <scope>NUCLEOTIDE SEQUENCE [LARGE SCALE GENOMIC DNA]</scope>
    <source>
        <strain evidence="11 12">N1-10</strain>
    </source>
</reference>
<evidence type="ECO:0000259" key="10">
    <source>
        <dbReference type="Pfam" id="PF12680"/>
    </source>
</evidence>
<dbReference type="InterPro" id="IPR037401">
    <property type="entry name" value="SnoaL-like"/>
</dbReference>
<protein>
    <recommendedName>
        <fullName evidence="7">RNA polymerase sigma factor</fullName>
    </recommendedName>
</protein>
<accession>A0ABV6XZ86</accession>
<feature type="domain" description="SnoaL-like" evidence="10">
    <location>
        <begin position="219"/>
        <end position="310"/>
    </location>
</feature>
<dbReference type="PANTHER" id="PTHR43133:SF65">
    <property type="entry name" value="ECF RNA POLYMERASE SIGMA FACTOR SIGG"/>
    <property type="match status" value="1"/>
</dbReference>
<dbReference type="InterPro" id="IPR014305">
    <property type="entry name" value="RNA_pol_sigma-G_actinobac"/>
</dbReference>
<evidence type="ECO:0000259" key="9">
    <source>
        <dbReference type="Pfam" id="PF08281"/>
    </source>
</evidence>
<evidence type="ECO:0000256" key="6">
    <source>
        <dbReference type="ARBA" id="ARBA00023163"/>
    </source>
</evidence>
<proteinExistence type="inferred from homology"/>
<dbReference type="InterPro" id="IPR000838">
    <property type="entry name" value="RNA_pol_sigma70_ECF_CS"/>
</dbReference>
<dbReference type="Pfam" id="PF04542">
    <property type="entry name" value="Sigma70_r2"/>
    <property type="match status" value="1"/>
</dbReference>
<evidence type="ECO:0000313" key="11">
    <source>
        <dbReference type="EMBL" id="MFC1443417.1"/>
    </source>
</evidence>
<dbReference type="SUPFAM" id="SSF88659">
    <property type="entry name" value="Sigma3 and sigma4 domains of RNA polymerase sigma factors"/>
    <property type="match status" value="1"/>
</dbReference>
<dbReference type="InterPro" id="IPR013324">
    <property type="entry name" value="RNA_pol_sigma_r3/r4-like"/>
</dbReference>
<dbReference type="NCBIfam" id="TIGR02937">
    <property type="entry name" value="sigma70-ECF"/>
    <property type="match status" value="1"/>
</dbReference>
<keyword evidence="3 7" id="KW-0805">Transcription regulation</keyword>
<dbReference type="CDD" id="cd06171">
    <property type="entry name" value="Sigma70_r4"/>
    <property type="match status" value="1"/>
</dbReference>
<feature type="domain" description="RNA polymerase sigma-70 region 2" evidence="8">
    <location>
        <begin position="20"/>
        <end position="83"/>
    </location>
</feature>
<comment type="subunit">
    <text evidence="2">Interacts transiently with the RNA polymerase catalytic core formed by RpoA, RpoB, RpoC and RpoZ (2 alpha, 1 beta, 1 beta' and 1 omega subunit) to form the RNA polymerase holoenzyme that can initiate transcription.</text>
</comment>
<dbReference type="Gene3D" id="1.10.10.10">
    <property type="entry name" value="Winged helix-like DNA-binding domain superfamily/Winged helix DNA-binding domain"/>
    <property type="match status" value="1"/>
</dbReference>
<comment type="caution">
    <text evidence="11">The sequence shown here is derived from an EMBL/GenBank/DDBJ whole genome shotgun (WGS) entry which is preliminary data.</text>
</comment>
<evidence type="ECO:0000256" key="2">
    <source>
        <dbReference type="ARBA" id="ARBA00011344"/>
    </source>
</evidence>
<dbReference type="InterPro" id="IPR013325">
    <property type="entry name" value="RNA_pol_sigma_r2"/>
</dbReference>
<keyword evidence="4 7" id="KW-0731">Sigma factor</keyword>
<dbReference type="RefSeq" id="WP_380568406.1">
    <property type="nucleotide sequence ID" value="NZ_JBEUKS010000017.1"/>
</dbReference>
<sequence length="355" mass="38942">MAMVETMERSEDFVRLTDPFRRELLAHCYRMLGSVHDAEDLLQETMLRAWNSFGRFEGRSSLRTWLYRIATNACLRALEGRSRRPLPSGLGTSNSALDGPLRRPLPEVPWLQPIPDALIGFGPGGTDPADPAAVVASRAGVRLALVAALQYLPPRQRAVLILREVLDWRAAEVAELLGVSVFAVNSLLQRARAQIDQAALAEERVREPRDPRRRALLDSYAAAFEAGDMAAVSRLLARDVVLEMPPHPDWFSGRDAAVRFLSTRVLITSQRIRAVRTAANGQPALATYRLDPDGSLHAHSIQVLTLDQDGGAVTRINAFQDLSLFPVFGLERVRPAEERTSAGRGVAVDGSATGS</sequence>
<dbReference type="InterPro" id="IPR039425">
    <property type="entry name" value="RNA_pol_sigma-70-like"/>
</dbReference>
<dbReference type="InterPro" id="IPR014284">
    <property type="entry name" value="RNA_pol_sigma-70_dom"/>
</dbReference>
<organism evidence="11 12">
    <name type="scientific">Streptacidiphilus jeojiensis</name>
    <dbReference type="NCBI Taxonomy" id="3229225"/>
    <lineage>
        <taxon>Bacteria</taxon>
        <taxon>Bacillati</taxon>
        <taxon>Actinomycetota</taxon>
        <taxon>Actinomycetes</taxon>
        <taxon>Kitasatosporales</taxon>
        <taxon>Streptomycetaceae</taxon>
        <taxon>Streptacidiphilus</taxon>
    </lineage>
</organism>
<dbReference type="Gene3D" id="3.10.450.50">
    <property type="match status" value="1"/>
</dbReference>
<evidence type="ECO:0000256" key="5">
    <source>
        <dbReference type="ARBA" id="ARBA00023125"/>
    </source>
</evidence>
<keyword evidence="5 7" id="KW-0238">DNA-binding</keyword>
<feature type="domain" description="RNA polymerase sigma factor 70 region 4 type 2" evidence="9">
    <location>
        <begin position="143"/>
        <end position="194"/>
    </location>
</feature>
<evidence type="ECO:0000256" key="7">
    <source>
        <dbReference type="RuleBase" id="RU000716"/>
    </source>
</evidence>
<name>A0ABV6XZ86_9ACTN</name>